<dbReference type="PANTHER" id="PTHR30487:SF0">
    <property type="entry name" value="PREPILIN LEADER PEPTIDASE_N-METHYLTRANSFERASE-RELATED"/>
    <property type="match status" value="1"/>
</dbReference>
<feature type="transmembrane region" description="Helical" evidence="10">
    <location>
        <begin position="151"/>
        <end position="171"/>
    </location>
</feature>
<evidence type="ECO:0000256" key="4">
    <source>
        <dbReference type="ARBA" id="ARBA00022519"/>
    </source>
</evidence>
<dbReference type="GO" id="GO:0005886">
    <property type="term" value="C:plasma membrane"/>
    <property type="evidence" value="ECO:0007669"/>
    <property type="project" value="UniProtKB-SubCell"/>
</dbReference>
<accession>I4ABC6</accession>
<proteinExistence type="inferred from homology"/>
<comment type="similarity">
    <text evidence="2 8">Belongs to the peptidase A24 family.</text>
</comment>
<dbReference type="KEGG" id="ddh:Desde_2961"/>
<dbReference type="PANTHER" id="PTHR30487">
    <property type="entry name" value="TYPE 4 PREPILIN-LIKE PROTEINS LEADER PEPTIDE-PROCESSING ENZYME"/>
    <property type="match status" value="1"/>
</dbReference>
<reference evidence="14" key="1">
    <citation type="submission" date="2012-06" db="EMBL/GenBank/DDBJ databases">
        <title>Complete sequence of Desulfitobacterium dehalogenans ATCC 51507.</title>
        <authorList>
            <person name="Lucas S."/>
            <person name="Han J."/>
            <person name="Lapidus A."/>
            <person name="Cheng J.-F."/>
            <person name="Goodwin L."/>
            <person name="Pitluck S."/>
            <person name="Peters L."/>
            <person name="Ovchinnikova G."/>
            <person name="Teshima H."/>
            <person name="Detter J.C."/>
            <person name="Han C."/>
            <person name="Tapia R."/>
            <person name="Land M."/>
            <person name="Hauser L."/>
            <person name="Kyrpides N."/>
            <person name="Ivanova N."/>
            <person name="Pagani I."/>
            <person name="Kruse T."/>
            <person name="de Vos W.M."/>
            <person name="Smidt H."/>
            <person name="Woyke T."/>
        </authorList>
    </citation>
    <scope>NUCLEOTIDE SEQUENCE [LARGE SCALE GENOMIC DNA]</scope>
    <source>
        <strain evidence="14">ATCC 51507 / DSM 9161 / JW/IU-DC1</strain>
    </source>
</reference>
<keyword evidence="9 13" id="KW-0378">Hydrolase</keyword>
<gene>
    <name evidence="13" type="ordered locus">Desde_2961</name>
</gene>
<dbReference type="OrthoDB" id="9789291at2"/>
<dbReference type="GO" id="GO:0004190">
    <property type="term" value="F:aspartic-type endopeptidase activity"/>
    <property type="evidence" value="ECO:0007669"/>
    <property type="project" value="UniProtKB-EC"/>
</dbReference>
<dbReference type="GO" id="GO:0006465">
    <property type="term" value="P:signal peptide processing"/>
    <property type="evidence" value="ECO:0007669"/>
    <property type="project" value="TreeGrafter"/>
</dbReference>
<feature type="domain" description="Prepilin peptidase A24 N-terminal" evidence="12">
    <location>
        <begin position="11"/>
        <end position="92"/>
    </location>
</feature>
<dbReference type="InterPro" id="IPR050882">
    <property type="entry name" value="Prepilin_peptidase/N-MTase"/>
</dbReference>
<dbReference type="HOGENOM" id="CLU_057101_0_1_9"/>
<feature type="transmembrane region" description="Helical" evidence="10">
    <location>
        <begin position="99"/>
        <end position="118"/>
    </location>
</feature>
<keyword evidence="7 10" id="KW-0472">Membrane</keyword>
<dbReference type="EC" id="2.1.1.-" evidence="9"/>
<evidence type="ECO:0000313" key="14">
    <source>
        <dbReference type="Proteomes" id="UP000006053"/>
    </source>
</evidence>
<keyword evidence="3" id="KW-1003">Cell membrane</keyword>
<keyword evidence="9" id="KW-0808">Transferase</keyword>
<dbReference type="InterPro" id="IPR010627">
    <property type="entry name" value="Prepilin_pept_A24_N"/>
</dbReference>
<feature type="domain" description="Prepilin type IV endopeptidase peptidase" evidence="11">
    <location>
        <begin position="107"/>
        <end position="209"/>
    </location>
</feature>
<dbReference type="Pfam" id="PF06750">
    <property type="entry name" value="A24_N_bact"/>
    <property type="match status" value="1"/>
</dbReference>
<dbReference type="RefSeq" id="WP_014794741.1">
    <property type="nucleotide sequence ID" value="NC_018017.1"/>
</dbReference>
<sequence length="253" mass="27760">MGVEFSILSGIVGVIIGSFLNVVIYRVPQGKSIVFPGSHCAACGHNLRPWELVPVLSFLILKGRCTQCQEKISWRYPLIEVLNGCLYFYAAWLNKSGSFLQLGINFYFLSVLLVLAAIDWDTYSLPDVFTLPLLGVGIMAGFFLPQGPSGWESLATALGVGGVFWMITRIYPEGMGLGDIKLIAGLGAFLGFPEALIAIFIASFTGSIGGLLILSFKKRSYRDPIPFGPYLVLGAWIVFFWGQDILSFYNSLF</sequence>
<evidence type="ECO:0000259" key="12">
    <source>
        <dbReference type="Pfam" id="PF06750"/>
    </source>
</evidence>
<keyword evidence="9" id="KW-0489">Methyltransferase</keyword>
<evidence type="ECO:0000256" key="7">
    <source>
        <dbReference type="ARBA" id="ARBA00023136"/>
    </source>
</evidence>
<comment type="function">
    <text evidence="9">Plays an essential role in type IV pili and type II pseudopili formation by proteolytically removing the leader sequence from substrate proteins and subsequently monomethylating the alpha-amino group of the newly exposed N-terminal phenylalanine.</text>
</comment>
<dbReference type="STRING" id="756499.Desde_2961"/>
<keyword evidence="6 10" id="KW-1133">Transmembrane helix</keyword>
<dbReference type="EC" id="3.4.23.43" evidence="9"/>
<evidence type="ECO:0000256" key="2">
    <source>
        <dbReference type="ARBA" id="ARBA00005801"/>
    </source>
</evidence>
<keyword evidence="9" id="KW-0511">Multifunctional enzyme</keyword>
<comment type="subcellular location">
    <subcellularLocation>
        <location evidence="1">Cell inner membrane</location>
        <topology evidence="1">Multi-pass membrane protein</topology>
    </subcellularLocation>
    <subcellularLocation>
        <location evidence="9">Cell membrane</location>
        <topology evidence="9">Multi-pass membrane protein</topology>
    </subcellularLocation>
</comment>
<feature type="transmembrane region" description="Helical" evidence="10">
    <location>
        <begin position="183"/>
        <end position="216"/>
    </location>
</feature>
<dbReference type="AlphaFoldDB" id="I4ABC6"/>
<feature type="transmembrane region" description="Helical" evidence="10">
    <location>
        <begin position="6"/>
        <end position="25"/>
    </location>
</feature>
<evidence type="ECO:0000259" key="11">
    <source>
        <dbReference type="Pfam" id="PF01478"/>
    </source>
</evidence>
<keyword evidence="5 9" id="KW-0812">Transmembrane</keyword>
<organism evidence="13 14">
    <name type="scientific">Desulfitobacterium dehalogenans (strain ATCC 51507 / DSM 9161 / JW/IU-DC1)</name>
    <dbReference type="NCBI Taxonomy" id="756499"/>
    <lineage>
        <taxon>Bacteria</taxon>
        <taxon>Bacillati</taxon>
        <taxon>Bacillota</taxon>
        <taxon>Clostridia</taxon>
        <taxon>Eubacteriales</taxon>
        <taxon>Desulfitobacteriaceae</taxon>
        <taxon>Desulfitobacterium</taxon>
    </lineage>
</organism>
<evidence type="ECO:0000256" key="1">
    <source>
        <dbReference type="ARBA" id="ARBA00004429"/>
    </source>
</evidence>
<keyword evidence="14" id="KW-1185">Reference proteome</keyword>
<evidence type="ECO:0000313" key="13">
    <source>
        <dbReference type="EMBL" id="AFM01261.1"/>
    </source>
</evidence>
<keyword evidence="4" id="KW-0997">Cell inner membrane</keyword>
<dbReference type="Gene3D" id="1.20.120.1220">
    <property type="match status" value="1"/>
</dbReference>
<dbReference type="InterPro" id="IPR014032">
    <property type="entry name" value="Peptidase_A24A_bac"/>
</dbReference>
<name>I4ABC6_DESDJ</name>
<evidence type="ECO:0000256" key="5">
    <source>
        <dbReference type="ARBA" id="ARBA00022692"/>
    </source>
</evidence>
<feature type="transmembrane region" description="Helical" evidence="10">
    <location>
        <begin position="228"/>
        <end position="249"/>
    </location>
</feature>
<comment type="catalytic activity">
    <reaction evidence="9">
        <text>Typically cleaves a -Gly-|-Phe- bond to release an N-terminal, basic peptide of 5-8 residues from type IV prepilin, and then N-methylates the new N-terminal amino group, the methyl donor being S-adenosyl-L-methionine.</text>
        <dbReference type="EC" id="3.4.23.43"/>
    </reaction>
</comment>
<evidence type="ECO:0000256" key="10">
    <source>
        <dbReference type="SAM" id="Phobius"/>
    </source>
</evidence>
<feature type="transmembrane region" description="Helical" evidence="10">
    <location>
        <begin position="124"/>
        <end position="144"/>
    </location>
</feature>
<evidence type="ECO:0000256" key="9">
    <source>
        <dbReference type="RuleBase" id="RU003794"/>
    </source>
</evidence>
<reference evidence="13 14" key="2">
    <citation type="journal article" date="2015" name="J. Bacteriol.">
        <title>Genomic, proteomic, and biochemical analysis of the organohalide respiratory pathway in Desulfitobacterium dehalogenans.</title>
        <authorList>
            <person name="Kruse T."/>
            <person name="van de Pas B.A."/>
            <person name="Atteia A."/>
            <person name="Krab K."/>
            <person name="Hagen W.R."/>
            <person name="Goodwin L."/>
            <person name="Chain P."/>
            <person name="Boeren S."/>
            <person name="Maphosa F."/>
            <person name="Schraa G."/>
            <person name="de Vos W.M."/>
            <person name="van der Oost J."/>
            <person name="Smidt H."/>
            <person name="Stams A.J."/>
        </authorList>
    </citation>
    <scope>NUCLEOTIDE SEQUENCE [LARGE SCALE GENOMIC DNA]</scope>
    <source>
        <strain evidence="14">ATCC 51507 / DSM 9161 / JW/IU-DC1</strain>
    </source>
</reference>
<evidence type="ECO:0000256" key="8">
    <source>
        <dbReference type="RuleBase" id="RU003793"/>
    </source>
</evidence>
<dbReference type="Proteomes" id="UP000006053">
    <property type="component" value="Chromosome"/>
</dbReference>
<dbReference type="PRINTS" id="PR00864">
    <property type="entry name" value="PREPILNPTASE"/>
</dbReference>
<dbReference type="GO" id="GO:0008168">
    <property type="term" value="F:methyltransferase activity"/>
    <property type="evidence" value="ECO:0007669"/>
    <property type="project" value="UniProtKB-KW"/>
</dbReference>
<dbReference type="Pfam" id="PF01478">
    <property type="entry name" value="Peptidase_A24"/>
    <property type="match status" value="1"/>
</dbReference>
<dbReference type="EMBL" id="CP003348">
    <property type="protein sequence ID" value="AFM01261.1"/>
    <property type="molecule type" value="Genomic_DNA"/>
</dbReference>
<evidence type="ECO:0000256" key="3">
    <source>
        <dbReference type="ARBA" id="ARBA00022475"/>
    </source>
</evidence>
<dbReference type="InterPro" id="IPR000045">
    <property type="entry name" value="Prepilin_IV_endopep_pep"/>
</dbReference>
<dbReference type="GO" id="GO:0032259">
    <property type="term" value="P:methylation"/>
    <property type="evidence" value="ECO:0007669"/>
    <property type="project" value="UniProtKB-KW"/>
</dbReference>
<evidence type="ECO:0000256" key="6">
    <source>
        <dbReference type="ARBA" id="ARBA00022989"/>
    </source>
</evidence>
<protein>
    <recommendedName>
        <fullName evidence="9">Prepilin leader peptidase/N-methyltransferase</fullName>
        <ecNumber evidence="9">2.1.1.-</ecNumber>
        <ecNumber evidence="9">3.4.23.43</ecNumber>
    </recommendedName>
</protein>
<keyword evidence="9" id="KW-0645">Protease</keyword>
<dbReference type="eggNOG" id="COG1989">
    <property type="taxonomic scope" value="Bacteria"/>
</dbReference>